<keyword evidence="1" id="KW-1133">Transmembrane helix</keyword>
<keyword evidence="1" id="KW-0812">Transmembrane</keyword>
<evidence type="ECO:0000313" key="2">
    <source>
        <dbReference type="EMBL" id="JAG23845.1"/>
    </source>
</evidence>
<name>A0A0A9Y2T9_LYGHE</name>
<evidence type="ECO:0000256" key="1">
    <source>
        <dbReference type="SAM" id="Phobius"/>
    </source>
</evidence>
<protein>
    <submittedName>
        <fullName evidence="2">Cadherin-89D</fullName>
    </submittedName>
</protein>
<reference evidence="2" key="1">
    <citation type="journal article" date="2014" name="PLoS ONE">
        <title>Transcriptome-Based Identification of ABC Transporters in the Western Tarnished Plant Bug Lygus hesperus.</title>
        <authorList>
            <person name="Hull J.J."/>
            <person name="Chaney K."/>
            <person name="Geib S.M."/>
            <person name="Fabrick J.A."/>
            <person name="Brent C.S."/>
            <person name="Walsh D."/>
            <person name="Lavine L.C."/>
        </authorList>
    </citation>
    <scope>NUCLEOTIDE SEQUENCE</scope>
</reference>
<organism evidence="2">
    <name type="scientific">Lygus hesperus</name>
    <name type="common">Western plant bug</name>
    <dbReference type="NCBI Taxonomy" id="30085"/>
    <lineage>
        <taxon>Eukaryota</taxon>
        <taxon>Metazoa</taxon>
        <taxon>Ecdysozoa</taxon>
        <taxon>Arthropoda</taxon>
        <taxon>Hexapoda</taxon>
        <taxon>Insecta</taxon>
        <taxon>Pterygota</taxon>
        <taxon>Neoptera</taxon>
        <taxon>Paraneoptera</taxon>
        <taxon>Hemiptera</taxon>
        <taxon>Heteroptera</taxon>
        <taxon>Panheteroptera</taxon>
        <taxon>Cimicomorpha</taxon>
        <taxon>Miridae</taxon>
        <taxon>Mirini</taxon>
        <taxon>Lygus</taxon>
    </lineage>
</organism>
<feature type="transmembrane region" description="Helical" evidence="1">
    <location>
        <begin position="81"/>
        <end position="104"/>
    </location>
</feature>
<sequence>MKLHCFFLTSSTDVYLYAVDPHMNVIVDADTFSHVLKANPNEVKRAIEPYHMLSIVSPEPEEGFVKKKQSQSYINLSGLELATIALGCIVFLGAVTSAFCVICLHKRRFVKILKIQKK</sequence>
<gene>
    <name evidence="2" type="primary">Cad89D</name>
    <name evidence="2" type="ORF">CM83_104907</name>
</gene>
<proteinExistence type="predicted"/>
<reference evidence="2" key="2">
    <citation type="submission" date="2014-07" db="EMBL/GenBank/DDBJ databases">
        <authorList>
            <person name="Hull J."/>
        </authorList>
    </citation>
    <scope>NUCLEOTIDE SEQUENCE</scope>
</reference>
<keyword evidence="1" id="KW-0472">Membrane</keyword>
<accession>A0A0A9Y2T9</accession>
<dbReference type="EMBL" id="GBHO01019759">
    <property type="protein sequence ID" value="JAG23845.1"/>
    <property type="molecule type" value="Transcribed_RNA"/>
</dbReference>
<dbReference type="AlphaFoldDB" id="A0A0A9Y2T9"/>
<feature type="non-terminal residue" evidence="2">
    <location>
        <position position="118"/>
    </location>
</feature>